<dbReference type="Proteomes" id="UP001595629">
    <property type="component" value="Unassembled WGS sequence"/>
</dbReference>
<dbReference type="EMBL" id="JBHRXI010000016">
    <property type="protein sequence ID" value="MFC3615114.1"/>
    <property type="molecule type" value="Genomic_DNA"/>
</dbReference>
<evidence type="ECO:0000313" key="2">
    <source>
        <dbReference type="EMBL" id="MFC3615114.1"/>
    </source>
</evidence>
<organism evidence="2 3">
    <name type="scientific">Lutimaribacter marinistellae</name>
    <dbReference type="NCBI Taxonomy" id="1820329"/>
    <lineage>
        <taxon>Bacteria</taxon>
        <taxon>Pseudomonadati</taxon>
        <taxon>Pseudomonadota</taxon>
        <taxon>Alphaproteobacteria</taxon>
        <taxon>Rhodobacterales</taxon>
        <taxon>Roseobacteraceae</taxon>
        <taxon>Lutimaribacter</taxon>
    </lineage>
</organism>
<feature type="transmembrane region" description="Helical" evidence="1">
    <location>
        <begin position="89"/>
        <end position="108"/>
    </location>
</feature>
<feature type="transmembrane region" description="Helical" evidence="1">
    <location>
        <begin position="120"/>
        <end position="141"/>
    </location>
</feature>
<name>A0ABV7TKU1_9RHOB</name>
<feature type="transmembrane region" description="Helical" evidence="1">
    <location>
        <begin position="153"/>
        <end position="172"/>
    </location>
</feature>
<keyword evidence="1" id="KW-1133">Transmembrane helix</keyword>
<comment type="caution">
    <text evidence="2">The sequence shown here is derived from an EMBL/GenBank/DDBJ whole genome shotgun (WGS) entry which is preliminary data.</text>
</comment>
<keyword evidence="1" id="KW-0472">Membrane</keyword>
<dbReference type="InterPro" id="IPR018750">
    <property type="entry name" value="DUF2306_membrane"/>
</dbReference>
<keyword evidence="1" id="KW-0812">Transmembrane</keyword>
<evidence type="ECO:0000313" key="3">
    <source>
        <dbReference type="Proteomes" id="UP001595629"/>
    </source>
</evidence>
<protein>
    <submittedName>
        <fullName evidence="2">DUF2306 domain-containing protein</fullName>
    </submittedName>
</protein>
<evidence type="ECO:0000256" key="1">
    <source>
        <dbReference type="SAM" id="Phobius"/>
    </source>
</evidence>
<dbReference type="Pfam" id="PF10067">
    <property type="entry name" value="DUF2306"/>
    <property type="match status" value="1"/>
</dbReference>
<feature type="transmembrane region" description="Helical" evidence="1">
    <location>
        <begin position="192"/>
        <end position="209"/>
    </location>
</feature>
<feature type="transmembrane region" description="Helical" evidence="1">
    <location>
        <begin position="7"/>
        <end position="33"/>
    </location>
</feature>
<keyword evidence="3" id="KW-1185">Reference proteome</keyword>
<dbReference type="RefSeq" id="WP_386736380.1">
    <property type="nucleotide sequence ID" value="NZ_JBHRXI010000016.1"/>
</dbReference>
<accession>A0ABV7TKU1</accession>
<gene>
    <name evidence="2" type="ORF">ACFORG_15210</name>
</gene>
<proteinExistence type="predicted"/>
<reference evidence="3" key="1">
    <citation type="journal article" date="2019" name="Int. J. Syst. Evol. Microbiol.">
        <title>The Global Catalogue of Microorganisms (GCM) 10K type strain sequencing project: providing services to taxonomists for standard genome sequencing and annotation.</title>
        <authorList>
            <consortium name="The Broad Institute Genomics Platform"/>
            <consortium name="The Broad Institute Genome Sequencing Center for Infectious Disease"/>
            <person name="Wu L."/>
            <person name="Ma J."/>
        </authorList>
    </citation>
    <scope>NUCLEOTIDE SEQUENCE [LARGE SCALE GENOMIC DNA]</scope>
    <source>
        <strain evidence="3">KCTC 42911</strain>
    </source>
</reference>
<sequence>MRRRLPSILLTILALNVMWFVLYSAGLGLQALVADAPAALSRVFAEVPGVTDWLLALHMIAGAVLTLGAPVQALPVLRRRWPGLHRRWGYALLALALVTGCAGLAYIAGRGTVGGWWMSLWFAIYGGLIMVAAANTVYHALNKDMRRHFEWATRFVILAVGSWIFRMHYVLWFALTGGAGSTPGLTGPFDRIQVVAFFVPYLLLAEILLRRGRRRRGVA</sequence>
<feature type="transmembrane region" description="Helical" evidence="1">
    <location>
        <begin position="53"/>
        <end position="77"/>
    </location>
</feature>